<accession>A0A0L8C078</accession>
<comment type="caution">
    <text evidence="1">The sequence shown here is derived from an EMBL/GenBank/DDBJ whole genome shotgun (WGS) entry which is preliminary data.</text>
</comment>
<dbReference type="Pfam" id="PF13710">
    <property type="entry name" value="ACT_5"/>
    <property type="match status" value="1"/>
</dbReference>
<dbReference type="AlphaFoldDB" id="A0A0L8C078"/>
<dbReference type="InterPro" id="IPR045865">
    <property type="entry name" value="ACT-like_dom_sf"/>
</dbReference>
<evidence type="ECO:0008006" key="3">
    <source>
        <dbReference type="Google" id="ProtNLM"/>
    </source>
</evidence>
<name>A0A0L8C078_ENSAD</name>
<dbReference type="PATRIC" id="fig|106592.7.peg.4689"/>
<dbReference type="SUPFAM" id="SSF55021">
    <property type="entry name" value="ACT-like"/>
    <property type="match status" value="1"/>
</dbReference>
<organism evidence="1 2">
    <name type="scientific">Ensifer adhaerens</name>
    <name type="common">Sinorhizobium morelense</name>
    <dbReference type="NCBI Taxonomy" id="106592"/>
    <lineage>
        <taxon>Bacteria</taxon>
        <taxon>Pseudomonadati</taxon>
        <taxon>Pseudomonadota</taxon>
        <taxon>Alphaproteobacteria</taxon>
        <taxon>Hyphomicrobiales</taxon>
        <taxon>Rhizobiaceae</taxon>
        <taxon>Sinorhizobium/Ensifer group</taxon>
        <taxon>Ensifer</taxon>
    </lineage>
</organism>
<gene>
    <name evidence="1" type="ORF">AC244_09630</name>
</gene>
<sequence length="82" mass="8764">MRYTVESDDLENILSRLLDVMRRLGVSVSKLAVEVDGGQARLDIDVSSASHAVSNTLRERIAQIAGTQPAQDLEHGGCAAVS</sequence>
<protein>
    <recommendedName>
        <fullName evidence="3">ACT domain-containing protein</fullName>
    </recommendedName>
</protein>
<proteinExistence type="predicted"/>
<reference evidence="2" key="1">
    <citation type="submission" date="2015-07" db="EMBL/GenBank/DDBJ databases">
        <title>Whole genome sequence of an Ensifer adhaerens strain isolated from a cave pool in the Wind Cave National Park.</title>
        <authorList>
            <person name="Eng W.W.H."/>
            <person name="Gan H.M."/>
            <person name="Barton H.A."/>
            <person name="Savka M.A."/>
        </authorList>
    </citation>
    <scope>NUCLEOTIDE SEQUENCE [LARGE SCALE GENOMIC DNA]</scope>
    <source>
        <strain evidence="2">SD006</strain>
    </source>
</reference>
<dbReference type="EMBL" id="LGAP01000003">
    <property type="protein sequence ID" value="KOF20144.1"/>
    <property type="molecule type" value="Genomic_DNA"/>
</dbReference>
<evidence type="ECO:0000313" key="1">
    <source>
        <dbReference type="EMBL" id="KOF20144.1"/>
    </source>
</evidence>
<evidence type="ECO:0000313" key="2">
    <source>
        <dbReference type="Proteomes" id="UP000037425"/>
    </source>
</evidence>
<dbReference type="Proteomes" id="UP000037425">
    <property type="component" value="Unassembled WGS sequence"/>
</dbReference>